<keyword evidence="1" id="KW-0238">DNA-binding</keyword>
<keyword evidence="2" id="KW-1185">Reference proteome</keyword>
<dbReference type="RefSeq" id="WP_237404560.1">
    <property type="nucleotide sequence ID" value="NZ_AP018365.1"/>
</dbReference>
<reference evidence="1 2" key="3">
    <citation type="journal article" date="2011" name="Nat. Chem. Biol.">
        <title>Reveromycin A biosynthesis uses RevG and RevJ for stereospecific spiroacetal formation.</title>
        <authorList>
            <person name="Takahashi S."/>
            <person name="Toyoda A."/>
            <person name="Sekiyama Y."/>
            <person name="Takagi H."/>
            <person name="Nogawa T."/>
            <person name="Uramoto M."/>
            <person name="Suzuki R."/>
            <person name="Koshino H."/>
            <person name="Kumano T."/>
            <person name="Panthee S."/>
            <person name="Dairi T."/>
            <person name="Ishikawa J."/>
            <person name="Ikeda H."/>
            <person name="Sakaki Y."/>
            <person name="Osada H."/>
        </authorList>
    </citation>
    <scope>NUCLEOTIDE SEQUENCE [LARGE SCALE GENOMIC DNA]</scope>
    <source>
        <strain evidence="1 2">SN-593</strain>
    </source>
</reference>
<dbReference type="KEGG" id="arev:RVR_1176"/>
<evidence type="ECO:0000313" key="2">
    <source>
        <dbReference type="Proteomes" id="UP000595703"/>
    </source>
</evidence>
<protein>
    <submittedName>
        <fullName evidence="1">Putative DNA-binding protein</fullName>
    </submittedName>
</protein>
<gene>
    <name evidence="1" type="ORF">RVR_1176</name>
</gene>
<dbReference type="EMBL" id="AP018365">
    <property type="protein sequence ID" value="BBA96050.1"/>
    <property type="molecule type" value="Genomic_DNA"/>
</dbReference>
<accession>A0A7U3VLZ4</accession>
<dbReference type="AlphaFoldDB" id="A0A7U3VLZ4"/>
<dbReference type="Proteomes" id="UP000595703">
    <property type="component" value="Chromosome"/>
</dbReference>
<reference evidence="1 2" key="4">
    <citation type="journal article" date="2020" name="Sci. Rep.">
        <title>beta-carboline chemical signals induce reveromycin production through a LuxR family regulator in Streptomyces sp. SN-593.</title>
        <authorList>
            <person name="Panthee S."/>
            <person name="Kito N."/>
            <person name="Hayashi T."/>
            <person name="Shimizu T."/>
            <person name="Ishikawa J."/>
            <person name="Hamamoto H."/>
            <person name="Osada H."/>
            <person name="Takahashi S."/>
        </authorList>
    </citation>
    <scope>NUCLEOTIDE SEQUENCE [LARGE SCALE GENOMIC DNA]</scope>
    <source>
        <strain evidence="1 2">SN-593</strain>
    </source>
</reference>
<dbReference type="GO" id="GO:0003677">
    <property type="term" value="F:DNA binding"/>
    <property type="evidence" value="ECO:0007669"/>
    <property type="project" value="UniProtKB-KW"/>
</dbReference>
<reference evidence="1 2" key="2">
    <citation type="journal article" date="2011" name="J. Antibiot.">
        <title>Furaquinocins I and J: novel polyketide isoprenoid hybrid compounds from Streptomyces reveromyceticus SN-593.</title>
        <authorList>
            <person name="Panthee S."/>
            <person name="Takahashi S."/>
            <person name="Takagi H."/>
            <person name="Nogawa T."/>
            <person name="Oowada E."/>
            <person name="Uramoto M."/>
            <person name="Osada H."/>
        </authorList>
    </citation>
    <scope>NUCLEOTIDE SEQUENCE [LARGE SCALE GENOMIC DNA]</scope>
    <source>
        <strain evidence="1 2">SN-593</strain>
    </source>
</reference>
<evidence type="ECO:0000313" key="1">
    <source>
        <dbReference type="EMBL" id="BBA96050.1"/>
    </source>
</evidence>
<name>A0A7U3VLZ4_9ACTN</name>
<organism evidence="1 2">
    <name type="scientific">Actinacidiphila reveromycinica</name>
    <dbReference type="NCBI Taxonomy" id="659352"/>
    <lineage>
        <taxon>Bacteria</taxon>
        <taxon>Bacillati</taxon>
        <taxon>Actinomycetota</taxon>
        <taxon>Actinomycetes</taxon>
        <taxon>Kitasatosporales</taxon>
        <taxon>Streptomycetaceae</taxon>
        <taxon>Actinacidiphila</taxon>
    </lineage>
</organism>
<proteinExistence type="predicted"/>
<sequence length="534" mass="58235">MAQQQVRYCSCGTRLARDNRGTVCAVCLRQQQLDVVTQPPVVPSEFWQDGRLREALAGWHMGQVFYAYRVHPWHSRAVSQERLAGWLGLTQAQLSRIESAASAPQDLGKLMSWAHSLRIPGDLLWFKLPGDRPTEALEAPPAETAQSTGDILLPVVVNGRPVFVPVNPHAVALSGLGGLLAPSACEPDGASHMLSTTERDAMSPLDRRSLLKGGIAASLPGLRTADLPQVAAALQDSHRYFDGPVVAHFRTKLEAAKKQDGAKGPRDTLPLVLGVLGAVEEHARNVSPAVRRELLTVGADGAEFAGWLYRDIQRPDIAGLWYDRAMEWAQEADDPALQGYVLLKKAQMAYDDREALRMLTLSQAAGHARWKLPAKVLAEARQQEARGLAMLGEPMADVERRLEEAHRLLSRGVQSDEGQRQLSPHYSHTNLMLQTASCYIEAGQPARAADLYGDILASGTVSRRDTGYFMARRASSLALAGQPDDAASVGLASVEVATATNSLRTKRELGRVMHTLRPWATRPGPRALREALRA</sequence>
<reference evidence="1 2" key="1">
    <citation type="journal article" date="2010" name="J. Bacteriol.">
        <title>Biochemical characterization of a novel indole prenyltransferase from Streptomyces sp. SN-593.</title>
        <authorList>
            <person name="Takahashi S."/>
            <person name="Takagi H."/>
            <person name="Toyoda A."/>
            <person name="Uramoto M."/>
            <person name="Nogawa T."/>
            <person name="Ueki M."/>
            <person name="Sakaki Y."/>
            <person name="Osada H."/>
        </authorList>
    </citation>
    <scope>NUCLEOTIDE SEQUENCE [LARGE SCALE GENOMIC DNA]</scope>
    <source>
        <strain evidence="1 2">SN-593</strain>
    </source>
</reference>